<dbReference type="InterPro" id="IPR029021">
    <property type="entry name" value="Prot-tyrosine_phosphatase-like"/>
</dbReference>
<dbReference type="GO" id="GO:0005829">
    <property type="term" value="C:cytosol"/>
    <property type="evidence" value="ECO:0007669"/>
    <property type="project" value="TreeGrafter"/>
</dbReference>
<feature type="compositionally biased region" description="Basic and acidic residues" evidence="3">
    <location>
        <begin position="698"/>
        <end position="709"/>
    </location>
</feature>
<dbReference type="InterPro" id="IPR000387">
    <property type="entry name" value="Tyr_Pase_dom"/>
</dbReference>
<feature type="compositionally biased region" description="Basic and acidic residues" evidence="3">
    <location>
        <begin position="824"/>
        <end position="834"/>
    </location>
</feature>
<dbReference type="GO" id="GO:0005634">
    <property type="term" value="C:nucleus"/>
    <property type="evidence" value="ECO:0007669"/>
    <property type="project" value="TreeGrafter"/>
</dbReference>
<dbReference type="PROSITE" id="PS50056">
    <property type="entry name" value="TYR_PHOSPHATASE_2"/>
    <property type="match status" value="1"/>
</dbReference>
<dbReference type="PANTHER" id="PTHR12305:SF81">
    <property type="entry name" value="PHOSPHATIDYLINOSITOL 3,4,5-TRISPHOSPHATE 3-PHOSPHATASE AND DUAL-SPECIFICITY PROTEIN PHOSPHATASE PTEN"/>
    <property type="match status" value="1"/>
</dbReference>
<dbReference type="GO" id="GO:0051896">
    <property type="term" value="P:regulation of phosphatidylinositol 3-kinase/protein kinase B signal transduction"/>
    <property type="evidence" value="ECO:0007669"/>
    <property type="project" value="TreeGrafter"/>
</dbReference>
<proteinExistence type="predicted"/>
<feature type="compositionally biased region" description="Polar residues" evidence="3">
    <location>
        <begin position="710"/>
        <end position="719"/>
    </location>
</feature>
<dbReference type="AlphaFoldDB" id="A0A9N9LX06"/>
<dbReference type="Gene3D" id="1.10.472.10">
    <property type="entry name" value="Cyclin-like"/>
    <property type="match status" value="1"/>
</dbReference>
<dbReference type="EMBL" id="CAJVRM010000640">
    <property type="protein sequence ID" value="CAG8982478.1"/>
    <property type="molecule type" value="Genomic_DNA"/>
</dbReference>
<dbReference type="InterPro" id="IPR051281">
    <property type="entry name" value="Dual-spec_lipid-protein_phosph"/>
</dbReference>
<dbReference type="GO" id="GO:0016314">
    <property type="term" value="F:phosphatidylinositol-3,4,5-trisphosphate 3-phosphatase activity"/>
    <property type="evidence" value="ECO:0007669"/>
    <property type="project" value="UniProtKB-EC"/>
</dbReference>
<feature type="compositionally biased region" description="Polar residues" evidence="3">
    <location>
        <begin position="936"/>
        <end position="947"/>
    </location>
</feature>
<evidence type="ECO:0000256" key="2">
    <source>
        <dbReference type="ARBA" id="ARBA00022801"/>
    </source>
</evidence>
<dbReference type="GO" id="GO:0042995">
    <property type="term" value="C:cell projection"/>
    <property type="evidence" value="ECO:0007669"/>
    <property type="project" value="TreeGrafter"/>
</dbReference>
<evidence type="ECO:0000256" key="3">
    <source>
        <dbReference type="SAM" id="MobiDB-lite"/>
    </source>
</evidence>
<dbReference type="PANTHER" id="PTHR12305">
    <property type="entry name" value="PHOSPHATASE WITH HOMOLOGY TO TENSIN"/>
    <property type="match status" value="1"/>
</dbReference>
<evidence type="ECO:0000313" key="6">
    <source>
        <dbReference type="EMBL" id="CAG8982478.1"/>
    </source>
</evidence>
<dbReference type="GO" id="GO:0004725">
    <property type="term" value="F:protein tyrosine phosphatase activity"/>
    <property type="evidence" value="ECO:0007669"/>
    <property type="project" value="TreeGrafter"/>
</dbReference>
<evidence type="ECO:0000259" key="4">
    <source>
        <dbReference type="PROSITE" id="PS50056"/>
    </source>
</evidence>
<dbReference type="Proteomes" id="UP000701801">
    <property type="component" value="Unassembled WGS sequence"/>
</dbReference>
<gene>
    <name evidence="6" type="ORF">HYALB_00002257</name>
</gene>
<feature type="region of interest" description="Disordered" evidence="3">
    <location>
        <begin position="1"/>
        <end position="20"/>
    </location>
</feature>
<dbReference type="CDD" id="cd14497">
    <property type="entry name" value="PTP_PTEN-like"/>
    <property type="match status" value="1"/>
</dbReference>
<organism evidence="6 7">
    <name type="scientific">Hymenoscyphus albidus</name>
    <dbReference type="NCBI Taxonomy" id="595503"/>
    <lineage>
        <taxon>Eukaryota</taxon>
        <taxon>Fungi</taxon>
        <taxon>Dikarya</taxon>
        <taxon>Ascomycota</taxon>
        <taxon>Pezizomycotina</taxon>
        <taxon>Leotiomycetes</taxon>
        <taxon>Helotiales</taxon>
        <taxon>Helotiaceae</taxon>
        <taxon>Hymenoscyphus</taxon>
    </lineage>
</organism>
<reference evidence="6" key="1">
    <citation type="submission" date="2021-07" db="EMBL/GenBank/DDBJ databases">
        <authorList>
            <person name="Durling M."/>
        </authorList>
    </citation>
    <scope>NUCLEOTIDE SEQUENCE</scope>
</reference>
<feature type="compositionally biased region" description="Polar residues" evidence="3">
    <location>
        <begin position="675"/>
        <end position="692"/>
    </location>
</feature>
<dbReference type="SMART" id="SM00404">
    <property type="entry name" value="PTPc_motif"/>
    <property type="match status" value="1"/>
</dbReference>
<dbReference type="SUPFAM" id="SSF52799">
    <property type="entry name" value="(Phosphotyrosine protein) phosphatases II"/>
    <property type="match status" value="1"/>
</dbReference>
<dbReference type="InterPro" id="IPR016130">
    <property type="entry name" value="Tyr_Pase_AS"/>
</dbReference>
<dbReference type="InterPro" id="IPR000340">
    <property type="entry name" value="Dual-sp_phosphatase_cat-dom"/>
</dbReference>
<dbReference type="InterPro" id="IPR003595">
    <property type="entry name" value="Tyr_Pase_cat"/>
</dbReference>
<evidence type="ECO:0000256" key="1">
    <source>
        <dbReference type="ARBA" id="ARBA00013015"/>
    </source>
</evidence>
<dbReference type="PROSITE" id="PS00383">
    <property type="entry name" value="TYR_PHOSPHATASE_1"/>
    <property type="match status" value="1"/>
</dbReference>
<name>A0A9N9LX06_9HELO</name>
<evidence type="ECO:0000313" key="7">
    <source>
        <dbReference type="Proteomes" id="UP000701801"/>
    </source>
</evidence>
<keyword evidence="7" id="KW-1185">Reference proteome</keyword>
<feature type="domain" description="Tyrosine specific protein phosphatases" evidence="4">
    <location>
        <begin position="496"/>
        <end position="553"/>
    </location>
</feature>
<feature type="compositionally biased region" description="Low complexity" evidence="3">
    <location>
        <begin position="866"/>
        <end position="881"/>
    </location>
</feature>
<dbReference type="GO" id="GO:0046856">
    <property type="term" value="P:phosphatidylinositol dephosphorylation"/>
    <property type="evidence" value="ECO:0007669"/>
    <property type="project" value="TreeGrafter"/>
</dbReference>
<dbReference type="OrthoDB" id="16692at2759"/>
<feature type="region of interest" description="Disordered" evidence="3">
    <location>
        <begin position="823"/>
        <end position="1009"/>
    </location>
</feature>
<dbReference type="InterPro" id="IPR029023">
    <property type="entry name" value="Tensin_phosphatase"/>
</dbReference>
<feature type="region of interest" description="Disordered" evidence="3">
    <location>
        <begin position="659"/>
        <end position="725"/>
    </location>
</feature>
<evidence type="ECO:0000259" key="5">
    <source>
        <dbReference type="PROSITE" id="PS51181"/>
    </source>
</evidence>
<feature type="compositionally biased region" description="Basic and acidic residues" evidence="3">
    <location>
        <begin position="899"/>
        <end position="916"/>
    </location>
</feature>
<keyword evidence="2" id="KW-0378">Hydrolase</keyword>
<dbReference type="Gene3D" id="3.90.190.10">
    <property type="entry name" value="Protein tyrosine phosphatase superfamily"/>
    <property type="match status" value="1"/>
</dbReference>
<dbReference type="EC" id="3.1.3.67" evidence="1"/>
<dbReference type="GO" id="GO:0005886">
    <property type="term" value="C:plasma membrane"/>
    <property type="evidence" value="ECO:0007669"/>
    <property type="project" value="TreeGrafter"/>
</dbReference>
<dbReference type="Pfam" id="PF00782">
    <property type="entry name" value="DSPc"/>
    <property type="match status" value="1"/>
</dbReference>
<feature type="domain" description="Phosphatase tensin-type" evidence="5">
    <location>
        <begin position="399"/>
        <end position="581"/>
    </location>
</feature>
<feature type="compositionally biased region" description="Low complexity" evidence="3">
    <location>
        <begin position="1"/>
        <end position="19"/>
    </location>
</feature>
<sequence length="1009" mass="111154">MDSSMTPPSVSRSRSSSLDSEFDEDYFLKTYVPLSNLPTPPLSSHSTSHVKSAEENLALGENLDPDLLGPATHLTNLIPAPASLTTSCVPLVHAILTRADLPIETVALAVCILDSLNSRFALAWRQGLPLCASYDQQFYEEEREEKQHIDSVHPEIIVLAALALAVKFLDDKQLSARRCAAVWGKDLWTLEQVNFTQRVVLENLGYRILPLWNEDIIREALEDMRRAGRVENLDVHVAENWEAETCCGSFENGEIQHTHRRTISTGKAVTGMEQLITPEETPMAENSRGTKDISCETRNAFSRSRSQKKFRMQGRVSDVSSASMADTVCDDGEDEPFPVFEDPMVMGMDSSDARQVMHTIINVQAASYHISKPSRVLLLPFKREKGDMASILRQIVAGPRSRHPEAGLDLCYVTDQIIATSGPSGTYPQRAYRNPLHQLVKFLDYKHGEEWAIWEFRAEGTGYPDSEVYGRVWHYPWPDHHPPPFRLVPMIMGSMRKWLHEEKAKEEKEGKKRVVVVHCKAGKGRSGTMACSYLISECGWDPKEALARFTERRMRPGFGQGVSIPSQLRWVGYVERWTKSNKIYVERQIEIMEVHVWGLRDGVKVQVEGFVDQGKTIKLFHVFTKKERVIVEGNAPGGGGVKDMISDIAGLASEKQLGKSKTSSQLDIDDIKKPTATQTLPTQVDNTNSSAMPTPWKSNDKPSPPEKKQSTTSVDSTGSESGGSAVIFKPSTRVILPTSDINIDFERRNKASMGWTMVTAVAHVWFNTYFEGRGPEQNGKPDESGVFEIEWDKMDGIKGSSRKGTRAFEKLAVVWKAYNPPGQRAKEEEIHEPGLDSPVPQMAPADWKGGNETSPDVGKDLGLRTESPASAAVSKASSEKSNQNGDSDSEEGVKTCGPDGKEVDVNVDELPSKKEAGGSTSSKPEVSVGGVERGFNTASSTTPQRKTTAGHEGDHNPTKSATDISELIGGSPTVSTGDLPGGVPPEEMKSPRQHGLGHLQAANKLINSS</sequence>
<accession>A0A9N9LX06</accession>
<dbReference type="PROSITE" id="PS51181">
    <property type="entry name" value="PPASE_TENSIN"/>
    <property type="match status" value="1"/>
</dbReference>
<comment type="caution">
    <text evidence="6">The sequence shown here is derived from an EMBL/GenBank/DDBJ whole genome shotgun (WGS) entry which is preliminary data.</text>
</comment>
<protein>
    <recommendedName>
        <fullName evidence="1">phosphatidylinositol-3,4,5-trisphosphate 3-phosphatase</fullName>
        <ecNumber evidence="1">3.1.3.67</ecNumber>
    </recommendedName>
</protein>
<dbReference type="GO" id="GO:0043491">
    <property type="term" value="P:phosphatidylinositol 3-kinase/protein kinase B signal transduction"/>
    <property type="evidence" value="ECO:0007669"/>
    <property type="project" value="TreeGrafter"/>
</dbReference>